<evidence type="ECO:0000256" key="2">
    <source>
        <dbReference type="SAM" id="MobiDB-lite"/>
    </source>
</evidence>
<evidence type="ECO:0000256" key="1">
    <source>
        <dbReference type="SAM" id="Coils"/>
    </source>
</evidence>
<feature type="compositionally biased region" description="Basic residues" evidence="2">
    <location>
        <begin position="716"/>
        <end position="734"/>
    </location>
</feature>
<feature type="coiled-coil region" evidence="1">
    <location>
        <begin position="87"/>
        <end position="144"/>
    </location>
</feature>
<dbReference type="Proteomes" id="UP001189429">
    <property type="component" value="Unassembled WGS sequence"/>
</dbReference>
<sequence length="734" mass="81325">MSERKFATVKREVASKVGEAEKKVEAAVEATKALSDTPDMAPDQMKSCCEKAGSTQSAAHSEISAARTLLLNRQKDAKVVTADSAILTELGKMMDRLSRAQTELEKQKGLLRDQEHRFVAKRLLKDATDMMDQLEKRLKETAEVAAPLASDKAEDFAGAMYLQHVADALKAHMKTTQKSSKVIFDEMSEQKDSVVVERFVSFVGELPGVKASEDDGLSEEQLKAAYDCLKGREEQLSERAFLDQLRTKFICASVVSITDELKLKEGKTVRKLELNEIVEALEEPVKDETVDLMRVKVKAEKDDKEGYITLAGNQGTRYLEPYSPFAACKKVVELRLKQLADKAREVGKYIEQKGEELKSVRTGPLAETKSELLQMRPRVSKVKAEHEELKKRVAQADKKQAECMEAERRRRKEAADRRAAAALTCEAEQMVSSCQETVEEAVSAAKALEDTRGSEEENPIAAIAKVERVLEAALQGVDAAGVKIKAGMDEIKAATEGPLKDARATLIKLKVRVGALESKCKAQQLGLQRARKQVASDAHEAVTRALQLFVRKAGKRPDEVFTELSQGGQEVPVDELRKFVGGIPDHGLKAAQLELGLERYAGGVTRLTLLELLQEFKRCVKDIAITTAFEVKDSKTLRKLAVGELIEVLEADRADKDGIARVRCRALSDQKEGWATLRGNQGTAYMVKAAKPYPWRLAPLPIPQKRGAHDDGPHRSGARGRVQQKRRRRTRGYT</sequence>
<reference evidence="3" key="1">
    <citation type="submission" date="2023-10" db="EMBL/GenBank/DDBJ databases">
        <authorList>
            <person name="Chen Y."/>
            <person name="Shah S."/>
            <person name="Dougan E. K."/>
            <person name="Thang M."/>
            <person name="Chan C."/>
        </authorList>
    </citation>
    <scope>NUCLEOTIDE SEQUENCE [LARGE SCALE GENOMIC DNA]</scope>
</reference>
<evidence type="ECO:0000313" key="4">
    <source>
        <dbReference type="Proteomes" id="UP001189429"/>
    </source>
</evidence>
<evidence type="ECO:0000313" key="3">
    <source>
        <dbReference type="EMBL" id="CAK0797248.1"/>
    </source>
</evidence>
<comment type="caution">
    <text evidence="3">The sequence shown here is derived from an EMBL/GenBank/DDBJ whole genome shotgun (WGS) entry which is preliminary data.</text>
</comment>
<dbReference type="EMBL" id="CAUYUJ010001714">
    <property type="protein sequence ID" value="CAK0797248.1"/>
    <property type="molecule type" value="Genomic_DNA"/>
</dbReference>
<name>A0ABN9PVG4_9DINO</name>
<feature type="coiled-coil region" evidence="1">
    <location>
        <begin position="379"/>
        <end position="416"/>
    </location>
</feature>
<proteinExistence type="predicted"/>
<feature type="region of interest" description="Disordered" evidence="2">
    <location>
        <begin position="699"/>
        <end position="734"/>
    </location>
</feature>
<gene>
    <name evidence="3" type="ORF">PCOR1329_LOCUS6393</name>
</gene>
<keyword evidence="4" id="KW-1185">Reference proteome</keyword>
<organism evidence="3 4">
    <name type="scientific">Prorocentrum cordatum</name>
    <dbReference type="NCBI Taxonomy" id="2364126"/>
    <lineage>
        <taxon>Eukaryota</taxon>
        <taxon>Sar</taxon>
        <taxon>Alveolata</taxon>
        <taxon>Dinophyceae</taxon>
        <taxon>Prorocentrales</taxon>
        <taxon>Prorocentraceae</taxon>
        <taxon>Prorocentrum</taxon>
    </lineage>
</organism>
<keyword evidence="1" id="KW-0175">Coiled coil</keyword>
<accession>A0ABN9PVG4</accession>
<protein>
    <submittedName>
        <fullName evidence="3">Uncharacterized protein</fullName>
    </submittedName>
</protein>